<protein>
    <submittedName>
        <fullName evidence="2">Uncharacterized protein</fullName>
    </submittedName>
</protein>
<organism evidence="2 3">
    <name type="scientific">Psophocarpus tetragonolobus</name>
    <name type="common">Winged bean</name>
    <name type="synonym">Dolichos tetragonolobus</name>
    <dbReference type="NCBI Taxonomy" id="3891"/>
    <lineage>
        <taxon>Eukaryota</taxon>
        <taxon>Viridiplantae</taxon>
        <taxon>Streptophyta</taxon>
        <taxon>Embryophyta</taxon>
        <taxon>Tracheophyta</taxon>
        <taxon>Spermatophyta</taxon>
        <taxon>Magnoliopsida</taxon>
        <taxon>eudicotyledons</taxon>
        <taxon>Gunneridae</taxon>
        <taxon>Pentapetalae</taxon>
        <taxon>rosids</taxon>
        <taxon>fabids</taxon>
        <taxon>Fabales</taxon>
        <taxon>Fabaceae</taxon>
        <taxon>Papilionoideae</taxon>
        <taxon>50 kb inversion clade</taxon>
        <taxon>NPAAA clade</taxon>
        <taxon>indigoferoid/millettioid clade</taxon>
        <taxon>Phaseoleae</taxon>
        <taxon>Psophocarpus</taxon>
    </lineage>
</organism>
<dbReference type="AlphaFoldDB" id="A0AAN9XBJ1"/>
<reference evidence="2 3" key="1">
    <citation type="submission" date="2024-01" db="EMBL/GenBank/DDBJ databases">
        <title>The genomes of 5 underutilized Papilionoideae crops provide insights into root nodulation and disease resistanc.</title>
        <authorList>
            <person name="Jiang F."/>
        </authorList>
    </citation>
    <scope>NUCLEOTIDE SEQUENCE [LARGE SCALE GENOMIC DNA]</scope>
    <source>
        <strain evidence="2">DUOXIRENSHENG_FW03</strain>
        <tissue evidence="2">Leaves</tissue>
    </source>
</reference>
<accession>A0AAN9XBJ1</accession>
<comment type="caution">
    <text evidence="2">The sequence shown here is derived from an EMBL/GenBank/DDBJ whole genome shotgun (WGS) entry which is preliminary data.</text>
</comment>
<keyword evidence="1" id="KW-0472">Membrane</keyword>
<proteinExistence type="predicted"/>
<gene>
    <name evidence="2" type="ORF">VNO78_22478</name>
</gene>
<sequence>MEFYSTRHWALVSHLQRLSWLLPHPERLRQQALSLTSATGMLSIASASLSSVFCLLPSAFCLLLLCPIP</sequence>
<dbReference type="EMBL" id="JAYMYS010000006">
    <property type="protein sequence ID" value="KAK7387688.1"/>
    <property type="molecule type" value="Genomic_DNA"/>
</dbReference>
<keyword evidence="1" id="KW-1133">Transmembrane helix</keyword>
<keyword evidence="1" id="KW-0812">Transmembrane</keyword>
<dbReference type="Proteomes" id="UP001386955">
    <property type="component" value="Unassembled WGS sequence"/>
</dbReference>
<name>A0AAN9XBJ1_PSOTE</name>
<feature type="transmembrane region" description="Helical" evidence="1">
    <location>
        <begin position="44"/>
        <end position="66"/>
    </location>
</feature>
<evidence type="ECO:0000313" key="2">
    <source>
        <dbReference type="EMBL" id="KAK7387688.1"/>
    </source>
</evidence>
<evidence type="ECO:0000313" key="3">
    <source>
        <dbReference type="Proteomes" id="UP001386955"/>
    </source>
</evidence>
<evidence type="ECO:0000256" key="1">
    <source>
        <dbReference type="SAM" id="Phobius"/>
    </source>
</evidence>
<keyword evidence="3" id="KW-1185">Reference proteome</keyword>